<dbReference type="Proteomes" id="UP000027855">
    <property type="component" value="Unassembled WGS sequence"/>
</dbReference>
<keyword evidence="1" id="KW-0472">Membrane</keyword>
<accession>A0A074JIR9</accession>
<organism evidence="2 3">
    <name type="scientific">Streptococcus salivarius</name>
    <dbReference type="NCBI Taxonomy" id="1304"/>
    <lineage>
        <taxon>Bacteria</taxon>
        <taxon>Bacillati</taxon>
        <taxon>Bacillota</taxon>
        <taxon>Bacilli</taxon>
        <taxon>Lactobacillales</taxon>
        <taxon>Streptococcaceae</taxon>
        <taxon>Streptococcus</taxon>
    </lineage>
</organism>
<dbReference type="RefSeq" id="WP_037601222.1">
    <property type="nucleotide sequence ID" value="NZ_JJMS01000017.1"/>
</dbReference>
<sequence length="137" mass="15970">MGFQILFIIFFIMIWYLALIVETYSYLEKNNIGVNFLGIISIPLSLFTLHLKMFHKEKSFPKKIRYLTYYFINYKLSVIFLTELILENIAMTEALGYSPYLSKKKTNESKKSLLETAKAIIKLPKTTESFSEVLMAA</sequence>
<feature type="transmembrane region" description="Helical" evidence="1">
    <location>
        <begin position="66"/>
        <end position="86"/>
    </location>
</feature>
<feature type="transmembrane region" description="Helical" evidence="1">
    <location>
        <begin position="32"/>
        <end position="54"/>
    </location>
</feature>
<name>A0A074JIR9_STRSL</name>
<protein>
    <submittedName>
        <fullName evidence="2">Uncharacterized protein</fullName>
    </submittedName>
</protein>
<feature type="transmembrane region" description="Helical" evidence="1">
    <location>
        <begin position="5"/>
        <end position="26"/>
    </location>
</feature>
<evidence type="ECO:0000313" key="3">
    <source>
        <dbReference type="Proteomes" id="UP000027855"/>
    </source>
</evidence>
<dbReference type="EMBL" id="JJMT01000007">
    <property type="protein sequence ID" value="KEO45959.1"/>
    <property type="molecule type" value="Genomic_DNA"/>
</dbReference>
<gene>
    <name evidence="2" type="ORF">DL07_10425</name>
</gene>
<dbReference type="AlphaFoldDB" id="A0A074JIR9"/>
<proteinExistence type="predicted"/>
<reference evidence="2 3" key="1">
    <citation type="submission" date="2014-04" db="EMBL/GenBank/DDBJ databases">
        <title>Variable characteristics of bacteriocin-producing Streptococcus salivarius strains isolated from Malaysian subjects.</title>
        <authorList>
            <person name="Philip K."/>
            <person name="Barbour A."/>
        </authorList>
    </citation>
    <scope>NUCLEOTIDE SEQUENCE [LARGE SCALE GENOMIC DNA]</scope>
    <source>
        <strain evidence="2 3">NU10</strain>
    </source>
</reference>
<keyword evidence="1" id="KW-0812">Transmembrane</keyword>
<evidence type="ECO:0000256" key="1">
    <source>
        <dbReference type="SAM" id="Phobius"/>
    </source>
</evidence>
<evidence type="ECO:0000313" key="2">
    <source>
        <dbReference type="EMBL" id="KEO45959.1"/>
    </source>
</evidence>
<comment type="caution">
    <text evidence="2">The sequence shown here is derived from an EMBL/GenBank/DDBJ whole genome shotgun (WGS) entry which is preliminary data.</text>
</comment>
<keyword evidence="1" id="KW-1133">Transmembrane helix</keyword>